<dbReference type="AlphaFoldDB" id="A0AA40FKG9"/>
<sequence>MIQDGSHGPRDQEVLQRDIEAHGRIVSSVVKLGDKVFNQQQKEQQQQQQQEQDREKQEEQEQRELSQALRTAKSLERRWHLLFLRALEWQCHIETLVSRISSKPVERKESVAGTLEKIHSQLVAD</sequence>
<feature type="region of interest" description="Disordered" evidence="1">
    <location>
        <begin position="40"/>
        <end position="67"/>
    </location>
</feature>
<proteinExistence type="predicted"/>
<feature type="compositionally biased region" description="Basic and acidic residues" evidence="1">
    <location>
        <begin position="51"/>
        <end position="64"/>
    </location>
</feature>
<dbReference type="EMBL" id="JAHYIQ010000029">
    <property type="protein sequence ID" value="KAK1120780.1"/>
    <property type="molecule type" value="Genomic_DNA"/>
</dbReference>
<reference evidence="2" key="1">
    <citation type="submission" date="2021-10" db="EMBL/GenBank/DDBJ databases">
        <title>Melipona bicolor Genome sequencing and assembly.</title>
        <authorList>
            <person name="Araujo N.S."/>
            <person name="Arias M.C."/>
        </authorList>
    </citation>
    <scope>NUCLEOTIDE SEQUENCE</scope>
    <source>
        <strain evidence="2">USP_2M_L1-L4_2017</strain>
        <tissue evidence="2">Whole body</tissue>
    </source>
</reference>
<gene>
    <name evidence="2" type="ORF">K0M31_010986</name>
</gene>
<keyword evidence="3" id="KW-1185">Reference proteome</keyword>
<evidence type="ECO:0000256" key="1">
    <source>
        <dbReference type="SAM" id="MobiDB-lite"/>
    </source>
</evidence>
<evidence type="ECO:0000313" key="3">
    <source>
        <dbReference type="Proteomes" id="UP001177670"/>
    </source>
</evidence>
<accession>A0AA40FKG9</accession>
<name>A0AA40FKG9_9HYME</name>
<evidence type="ECO:0000313" key="2">
    <source>
        <dbReference type="EMBL" id="KAK1120780.1"/>
    </source>
</evidence>
<feature type="compositionally biased region" description="Low complexity" evidence="1">
    <location>
        <begin position="40"/>
        <end position="50"/>
    </location>
</feature>
<protein>
    <submittedName>
        <fullName evidence="2">Uncharacterized protein</fullName>
    </submittedName>
</protein>
<organism evidence="2 3">
    <name type="scientific">Melipona bicolor</name>
    <dbReference type="NCBI Taxonomy" id="60889"/>
    <lineage>
        <taxon>Eukaryota</taxon>
        <taxon>Metazoa</taxon>
        <taxon>Ecdysozoa</taxon>
        <taxon>Arthropoda</taxon>
        <taxon>Hexapoda</taxon>
        <taxon>Insecta</taxon>
        <taxon>Pterygota</taxon>
        <taxon>Neoptera</taxon>
        <taxon>Endopterygota</taxon>
        <taxon>Hymenoptera</taxon>
        <taxon>Apocrita</taxon>
        <taxon>Aculeata</taxon>
        <taxon>Apoidea</taxon>
        <taxon>Anthophila</taxon>
        <taxon>Apidae</taxon>
        <taxon>Melipona</taxon>
    </lineage>
</organism>
<comment type="caution">
    <text evidence="2">The sequence shown here is derived from an EMBL/GenBank/DDBJ whole genome shotgun (WGS) entry which is preliminary data.</text>
</comment>
<dbReference type="Proteomes" id="UP001177670">
    <property type="component" value="Unassembled WGS sequence"/>
</dbReference>